<dbReference type="PANTHER" id="PTHR11941">
    <property type="entry name" value="ENOYL-COA HYDRATASE-RELATED"/>
    <property type="match status" value="1"/>
</dbReference>
<dbReference type="Pfam" id="PF00378">
    <property type="entry name" value="ECH_1"/>
    <property type="match status" value="1"/>
</dbReference>
<reference evidence="2 3" key="1">
    <citation type="journal article" date="2012" name="Gene">
        <title>Sequence of Leptospira santarosai serovar Shermani genome and prediction of virulence-associated genes.</title>
        <authorList>
            <person name="Chou L.F."/>
            <person name="Chen Y.T."/>
            <person name="Lu C.W."/>
            <person name="Ko Y.C."/>
            <person name="Tang C.Y."/>
            <person name="Pan M.J."/>
            <person name="Tian Y.C."/>
            <person name="Chiu C.H."/>
            <person name="Hung C.C."/>
            <person name="Yang C.W."/>
        </authorList>
    </citation>
    <scope>NUCLEOTIDE SEQUENCE [LARGE SCALE GENOMIC DNA]</scope>
    <source>
        <strain evidence="2">LT 821</strain>
    </source>
</reference>
<dbReference type="EMBL" id="CP006694">
    <property type="protein sequence ID" value="EKT86829.1"/>
    <property type="molecule type" value="Genomic_DNA"/>
</dbReference>
<dbReference type="GO" id="GO:0006635">
    <property type="term" value="P:fatty acid beta-oxidation"/>
    <property type="evidence" value="ECO:0007669"/>
    <property type="project" value="TreeGrafter"/>
</dbReference>
<dbReference type="GO" id="GO:0003824">
    <property type="term" value="F:catalytic activity"/>
    <property type="evidence" value="ECO:0007669"/>
    <property type="project" value="UniProtKB-ARBA"/>
</dbReference>
<dbReference type="Proteomes" id="UP000035800">
    <property type="component" value="Chromosome I"/>
</dbReference>
<evidence type="ECO:0000313" key="3">
    <source>
        <dbReference type="Proteomes" id="UP000035800"/>
    </source>
</evidence>
<sequence>MVGNKFDLKVSNTDFGNQENRRARDTKRNRMKLAKEVITSKDSKIGVMKLLPEGPMTLTLPLIREMGEILEEFTVDQDIRAGIISGPDGDFCLGLDPDAILNSSTDEISKIMAGIFEMFGSLVSFPKPLIAEVGGNAVGGGAIIVYTCDYRYMVDGKGRIGFAEPLVGLPITKTLILRMRQVMVPSFVSEAAMEGALYKPADAVQNGLLSEVGASLEELRKKSLSKINVLNRIPASATVETKKALNKETLEAAKAAPKELTELFKKQPAMVKNLLEAMKANKEKRRPSLTHEANYTNQS</sequence>
<protein>
    <submittedName>
        <fullName evidence="2">Enoyl-CoA hydratase</fullName>
    </submittedName>
</protein>
<dbReference type="PATRIC" id="fig|758847.3.peg.2160"/>
<evidence type="ECO:0000313" key="2">
    <source>
        <dbReference type="EMBL" id="EKT86829.1"/>
    </source>
</evidence>
<dbReference type="CDD" id="cd06558">
    <property type="entry name" value="crotonase-like"/>
    <property type="match status" value="1"/>
</dbReference>
<dbReference type="Gene3D" id="3.90.226.10">
    <property type="entry name" value="2-enoyl-CoA Hydratase, Chain A, domain 1"/>
    <property type="match status" value="1"/>
</dbReference>
<proteinExistence type="predicted"/>
<dbReference type="PANTHER" id="PTHR11941:SF54">
    <property type="entry name" value="ENOYL-COA HYDRATASE, MITOCHONDRIAL"/>
    <property type="match status" value="1"/>
</dbReference>
<name>K8XZU8_9LEPT</name>
<reference evidence="2 3" key="2">
    <citation type="journal article" date="2014" name="Emerg. Microbes Infect.">
        <title>Potential impact on kidney infection: a whole-genome analysis of Leptospira santarosai serovar Shermani.</title>
        <authorList>
            <person name="Chou L.F."/>
            <person name="Chen T.W."/>
            <person name="Ko Y.C."/>
            <person name="Pan M.J."/>
            <person name="Tian Y.C."/>
            <person name="Chiu C.H."/>
            <person name="Tang P."/>
            <person name="Hung C.C."/>
            <person name="Yang C.W."/>
        </authorList>
    </citation>
    <scope>NUCLEOTIDE SEQUENCE</scope>
    <source>
        <strain evidence="2 3">LT 821</strain>
    </source>
</reference>
<gene>
    <name evidence="2" type="ORF">LSS_10288</name>
</gene>
<dbReference type="InterPro" id="IPR001753">
    <property type="entry name" value="Enoyl-CoA_hydra/iso"/>
</dbReference>
<evidence type="ECO:0000256" key="1">
    <source>
        <dbReference type="SAM" id="MobiDB-lite"/>
    </source>
</evidence>
<dbReference type="InterPro" id="IPR029045">
    <property type="entry name" value="ClpP/crotonase-like_dom_sf"/>
</dbReference>
<dbReference type="STRING" id="758847.LSS_10288"/>
<feature type="region of interest" description="Disordered" evidence="1">
    <location>
        <begin position="280"/>
        <end position="299"/>
    </location>
</feature>
<accession>K8XZU8</accession>
<dbReference type="SUPFAM" id="SSF52096">
    <property type="entry name" value="ClpP/crotonase"/>
    <property type="match status" value="1"/>
</dbReference>
<organism evidence="2 3">
    <name type="scientific">Leptospira santarosai serovar Shermani str. LT 821</name>
    <dbReference type="NCBI Taxonomy" id="758847"/>
    <lineage>
        <taxon>Bacteria</taxon>
        <taxon>Pseudomonadati</taxon>
        <taxon>Spirochaetota</taxon>
        <taxon>Spirochaetia</taxon>
        <taxon>Leptospirales</taxon>
        <taxon>Leptospiraceae</taxon>
        <taxon>Leptospira</taxon>
    </lineage>
</organism>
<dbReference type="AlphaFoldDB" id="K8XZU8"/>
<dbReference type="KEGG" id="lst:LSS_10288"/>